<dbReference type="AlphaFoldDB" id="A0A8X7UP97"/>
<dbReference type="Pfam" id="PF00646">
    <property type="entry name" value="F-box"/>
    <property type="match status" value="1"/>
</dbReference>
<dbReference type="InterPro" id="IPR001810">
    <property type="entry name" value="F-box_dom"/>
</dbReference>
<evidence type="ECO:0000313" key="3">
    <source>
        <dbReference type="Proteomes" id="UP000886595"/>
    </source>
</evidence>
<keyword evidence="3" id="KW-1185">Reference proteome</keyword>
<protein>
    <recommendedName>
        <fullName evidence="1">F-box domain-containing protein</fullName>
    </recommendedName>
</protein>
<reference evidence="2 3" key="1">
    <citation type="submission" date="2020-02" db="EMBL/GenBank/DDBJ databases">
        <authorList>
            <person name="Ma Q."/>
            <person name="Huang Y."/>
            <person name="Song X."/>
            <person name="Pei D."/>
        </authorList>
    </citation>
    <scope>NUCLEOTIDE SEQUENCE [LARGE SCALE GENOMIC DNA]</scope>
    <source>
        <strain evidence="2">Sxm20200214</strain>
        <tissue evidence="2">Leaf</tissue>
    </source>
</reference>
<dbReference type="OrthoDB" id="1059425at2759"/>
<gene>
    <name evidence="2" type="ORF">Bca52824_054621</name>
</gene>
<comment type="caution">
    <text evidence="2">The sequence shown here is derived from an EMBL/GenBank/DDBJ whole genome shotgun (WGS) entry which is preliminary data.</text>
</comment>
<sequence length="272" mass="30639">MFPFKTRRTLKRHGEELLRLPEDVVELILERLPVKSLLRFRTERQQLIHMSRGGPDVLFVSTNVYDDDGRLVKRVNDLDARRFAFGSSSAYTVHVPTNWGGTSVCHSNCDGLLCLYSIYNPSVCVVMNPATRWRQTFPLSNIQNLILHRYVHPASPFTPNPHTDPVYLDGSFTGSPIVKKNPRFCLLIFTLKLFMSSVMLPLPMFLTLGPSPSASSTIAFAFPRNTGLPKTYGPSNIPTRHGLKCVPLISPKLFHSKYGFLASCLYKSGFSF</sequence>
<dbReference type="EMBL" id="JAAMPC010000011">
    <property type="protein sequence ID" value="KAG2283401.1"/>
    <property type="molecule type" value="Genomic_DNA"/>
</dbReference>
<dbReference type="PROSITE" id="PS50181">
    <property type="entry name" value="FBOX"/>
    <property type="match status" value="1"/>
</dbReference>
<evidence type="ECO:0000313" key="2">
    <source>
        <dbReference type="EMBL" id="KAG2283401.1"/>
    </source>
</evidence>
<proteinExistence type="predicted"/>
<feature type="domain" description="F-box" evidence="1">
    <location>
        <begin position="14"/>
        <end position="62"/>
    </location>
</feature>
<organism evidence="2 3">
    <name type="scientific">Brassica carinata</name>
    <name type="common">Ethiopian mustard</name>
    <name type="synonym">Abyssinian cabbage</name>
    <dbReference type="NCBI Taxonomy" id="52824"/>
    <lineage>
        <taxon>Eukaryota</taxon>
        <taxon>Viridiplantae</taxon>
        <taxon>Streptophyta</taxon>
        <taxon>Embryophyta</taxon>
        <taxon>Tracheophyta</taxon>
        <taxon>Spermatophyta</taxon>
        <taxon>Magnoliopsida</taxon>
        <taxon>eudicotyledons</taxon>
        <taxon>Gunneridae</taxon>
        <taxon>Pentapetalae</taxon>
        <taxon>rosids</taxon>
        <taxon>malvids</taxon>
        <taxon>Brassicales</taxon>
        <taxon>Brassicaceae</taxon>
        <taxon>Brassiceae</taxon>
        <taxon>Brassica</taxon>
    </lineage>
</organism>
<evidence type="ECO:0000259" key="1">
    <source>
        <dbReference type="PROSITE" id="PS50181"/>
    </source>
</evidence>
<dbReference type="Proteomes" id="UP000886595">
    <property type="component" value="Unassembled WGS sequence"/>
</dbReference>
<name>A0A8X7UP97_BRACI</name>
<accession>A0A8X7UP97</accession>